<protein>
    <submittedName>
        <fullName evidence="2">Uncharacterized protein</fullName>
    </submittedName>
</protein>
<reference evidence="2" key="1">
    <citation type="journal article" date="2013" name="BMC Genomics">
        <title>Unscrambling butterfly oogenesis.</title>
        <authorList>
            <person name="Carter J.M."/>
            <person name="Baker S.C."/>
            <person name="Pink R."/>
            <person name="Carter D.R."/>
            <person name="Collins A."/>
            <person name="Tomlin J."/>
            <person name="Gibbs M."/>
            <person name="Breuker C.J."/>
        </authorList>
    </citation>
    <scope>NUCLEOTIDE SEQUENCE</scope>
    <source>
        <tissue evidence="2">Ovary</tissue>
    </source>
</reference>
<feature type="compositionally biased region" description="Low complexity" evidence="1">
    <location>
        <begin position="23"/>
        <end position="39"/>
    </location>
</feature>
<organism evidence="2">
    <name type="scientific">Pararge aegeria</name>
    <name type="common">speckled wood butterfly</name>
    <dbReference type="NCBI Taxonomy" id="116150"/>
    <lineage>
        <taxon>Eukaryota</taxon>
        <taxon>Metazoa</taxon>
        <taxon>Ecdysozoa</taxon>
        <taxon>Arthropoda</taxon>
        <taxon>Hexapoda</taxon>
        <taxon>Insecta</taxon>
        <taxon>Pterygota</taxon>
        <taxon>Neoptera</taxon>
        <taxon>Endopterygota</taxon>
        <taxon>Lepidoptera</taxon>
        <taxon>Glossata</taxon>
        <taxon>Ditrysia</taxon>
        <taxon>Papilionoidea</taxon>
        <taxon>Nymphalidae</taxon>
        <taxon>Satyrinae</taxon>
        <taxon>Satyrini</taxon>
        <taxon>Parargina</taxon>
        <taxon>Pararge</taxon>
    </lineage>
</organism>
<feature type="region of interest" description="Disordered" evidence="1">
    <location>
        <begin position="22"/>
        <end position="57"/>
    </location>
</feature>
<accession>S4PUP2</accession>
<sequence>AAPWRAHGLRVGPRARAITRLNTRSSTAGSSATATRSSSPCWRTRRDESAATTTTGKCSSEPGALYLLPACMTNPKFHIAK</sequence>
<evidence type="ECO:0000313" key="2">
    <source>
        <dbReference type="EMBL" id="JAA82617.1"/>
    </source>
</evidence>
<feature type="non-terminal residue" evidence="2">
    <location>
        <position position="1"/>
    </location>
</feature>
<dbReference type="AlphaFoldDB" id="S4PUP2"/>
<evidence type="ECO:0000256" key="1">
    <source>
        <dbReference type="SAM" id="MobiDB-lite"/>
    </source>
</evidence>
<name>S4PUP2_9NEOP</name>
<proteinExistence type="predicted"/>
<dbReference type="EMBL" id="GAIX01009943">
    <property type="protein sequence ID" value="JAA82617.1"/>
    <property type="molecule type" value="Transcribed_RNA"/>
</dbReference>
<reference evidence="2" key="2">
    <citation type="submission" date="2013-05" db="EMBL/GenBank/DDBJ databases">
        <authorList>
            <person name="Carter J.-M."/>
            <person name="Baker S.C."/>
            <person name="Pink R."/>
            <person name="Carter D.R.F."/>
            <person name="Collins A."/>
            <person name="Tomlin J."/>
            <person name="Gibbs M."/>
            <person name="Breuker C.J."/>
        </authorList>
    </citation>
    <scope>NUCLEOTIDE SEQUENCE</scope>
    <source>
        <tissue evidence="2">Ovary</tissue>
    </source>
</reference>